<evidence type="ECO:0000256" key="7">
    <source>
        <dbReference type="ARBA" id="ARBA00023180"/>
    </source>
</evidence>
<dbReference type="EC" id="3.1.1.5" evidence="2 9"/>
<sequence length="732" mass="77627">MISLTLTPHLLLLLLLIIPAFATRPLITEDDLAILIEQVGPELARTEAEHTPLDIRAFYGSTDYSPSFTDCPDGSLIRRSTEGLSSQEHAYLDGRENITRDALISLLDRIDLEDFSASEFIGSNTSIRVGLAFSGGGYRAMLQGAGVLAAVDNRTTNATDSGHIGGLLQASTYVAGLSGGAWLLSSYVLNNFTSIEQILATPDLWNLTRSMLAAPVSFSSNSKYYDSIFEDVESKYDAGFNVSIVDFYGRLLSYQFFNYTDGGIGLVWSDIADSDPFKSYQVPFPIVHGLAVNQHEAYTINTTSVLEFNPYEMGSWDTDVATFINIKYIGSDVVNGTPSDSSQCVTGFDQAGFIIGTSSNIFGTSPLNSSIVQAAFLPSAIESSISDLNSNSSLRNVAIYSPNPFYDVDDNIYSEGSILTAIDGGIDGQNVPLTSLLLEERGVDVIFAVDVSADSDYTWPTGSSLGLTYDRQFLGNSPAMPYVPDQNTFVNLGLVKQPTFFGCDITNSTSDTTPLIVYLANYPYTYLTNTSTVNLAYDTSEIEGFITNGYNLATQGNGTVESEWSACVACAIIHREVERRGLSHTDQCQSCMDKHCWDGTVDDSEPSEELYTPDYIIGANEYVAESSSSASASSHHSSTASAHSSSALSSSHASGAFATATGGSGSSSALQTSSSASASPTASASASGSGSGSASTSASASATSSTSGANHVNNYGGFVILAVILTSIFVSL</sequence>
<dbReference type="Gene3D" id="3.40.1090.10">
    <property type="entry name" value="Cytosolic phospholipase A2 catalytic domain"/>
    <property type="match status" value="1"/>
</dbReference>
<evidence type="ECO:0000256" key="3">
    <source>
        <dbReference type="ARBA" id="ARBA00022729"/>
    </source>
</evidence>
<accession>A0ABR1EZP9</accession>
<keyword evidence="13" id="KW-1185">Reference proteome</keyword>
<dbReference type="PROSITE" id="PS51210">
    <property type="entry name" value="PLA2C"/>
    <property type="match status" value="1"/>
</dbReference>
<evidence type="ECO:0000256" key="5">
    <source>
        <dbReference type="ARBA" id="ARBA00022963"/>
    </source>
</evidence>
<keyword evidence="3 9" id="KW-0732">Signal</keyword>
<comment type="catalytic activity">
    <reaction evidence="9">
        <text>a 1-acyl-sn-glycero-3-phosphocholine + H2O = sn-glycerol 3-phosphocholine + a fatty acid + H(+)</text>
        <dbReference type="Rhea" id="RHEA:15177"/>
        <dbReference type="ChEBI" id="CHEBI:15377"/>
        <dbReference type="ChEBI" id="CHEBI:15378"/>
        <dbReference type="ChEBI" id="CHEBI:16870"/>
        <dbReference type="ChEBI" id="CHEBI:28868"/>
        <dbReference type="ChEBI" id="CHEBI:58168"/>
        <dbReference type="EC" id="3.1.1.5"/>
    </reaction>
</comment>
<comment type="caution">
    <text evidence="12">The sequence shown here is derived from an EMBL/GenBank/DDBJ whole genome shotgun (WGS) entry which is preliminary data.</text>
</comment>
<dbReference type="PANTHER" id="PTHR10728">
    <property type="entry name" value="CYTOSOLIC PHOSPHOLIPASE A2"/>
    <property type="match status" value="1"/>
</dbReference>
<gene>
    <name evidence="12" type="ORF">BZA70DRAFT_291510</name>
</gene>
<dbReference type="RefSeq" id="XP_064766107.1">
    <property type="nucleotide sequence ID" value="XM_064914305.1"/>
</dbReference>
<dbReference type="PANTHER" id="PTHR10728:SF33">
    <property type="entry name" value="LYSOPHOSPHOLIPASE 1-RELATED"/>
    <property type="match status" value="1"/>
</dbReference>
<keyword evidence="4 8" id="KW-0378">Hydrolase</keyword>
<keyword evidence="5 8" id="KW-0442">Lipid degradation</keyword>
<feature type="region of interest" description="Disordered" evidence="10">
    <location>
        <begin position="668"/>
        <end position="707"/>
    </location>
</feature>
<evidence type="ECO:0000256" key="1">
    <source>
        <dbReference type="ARBA" id="ARBA00008780"/>
    </source>
</evidence>
<evidence type="ECO:0000256" key="9">
    <source>
        <dbReference type="RuleBase" id="RU362103"/>
    </source>
</evidence>
<dbReference type="GeneID" id="90039817"/>
<evidence type="ECO:0000313" key="13">
    <source>
        <dbReference type="Proteomes" id="UP001498771"/>
    </source>
</evidence>
<keyword evidence="7" id="KW-0325">Glycoprotein</keyword>
<evidence type="ECO:0000256" key="8">
    <source>
        <dbReference type="PROSITE-ProRule" id="PRU00555"/>
    </source>
</evidence>
<evidence type="ECO:0000256" key="10">
    <source>
        <dbReference type="SAM" id="MobiDB-lite"/>
    </source>
</evidence>
<proteinExistence type="inferred from homology"/>
<dbReference type="InterPro" id="IPR016035">
    <property type="entry name" value="Acyl_Trfase/lysoPLipase"/>
</dbReference>
<evidence type="ECO:0000313" key="12">
    <source>
        <dbReference type="EMBL" id="KAK7203074.1"/>
    </source>
</evidence>
<dbReference type="Proteomes" id="UP001498771">
    <property type="component" value="Unassembled WGS sequence"/>
</dbReference>
<protein>
    <recommendedName>
        <fullName evidence="2 9">Lysophospholipase</fullName>
        <ecNumber evidence="2 9">3.1.1.5</ecNumber>
    </recommendedName>
</protein>
<keyword evidence="6 8" id="KW-0443">Lipid metabolism</keyword>
<feature type="chain" id="PRO_5044968438" description="Lysophospholipase" evidence="9">
    <location>
        <begin position="23"/>
        <end position="732"/>
    </location>
</feature>
<comment type="similarity">
    <text evidence="1 9">Belongs to the lysophospholipase family.</text>
</comment>
<dbReference type="SUPFAM" id="SSF52151">
    <property type="entry name" value="FabD/lysophospholipase-like"/>
    <property type="match status" value="1"/>
</dbReference>
<dbReference type="InterPro" id="IPR002642">
    <property type="entry name" value="LysoPLipase_cat_dom"/>
</dbReference>
<evidence type="ECO:0000259" key="11">
    <source>
        <dbReference type="PROSITE" id="PS51210"/>
    </source>
</evidence>
<evidence type="ECO:0000256" key="6">
    <source>
        <dbReference type="ARBA" id="ARBA00023098"/>
    </source>
</evidence>
<dbReference type="EMBL" id="JBBJBU010000013">
    <property type="protein sequence ID" value="KAK7203074.1"/>
    <property type="molecule type" value="Genomic_DNA"/>
</dbReference>
<organism evidence="12 13">
    <name type="scientific">Myxozyma melibiosi</name>
    <dbReference type="NCBI Taxonomy" id="54550"/>
    <lineage>
        <taxon>Eukaryota</taxon>
        <taxon>Fungi</taxon>
        <taxon>Dikarya</taxon>
        <taxon>Ascomycota</taxon>
        <taxon>Saccharomycotina</taxon>
        <taxon>Lipomycetes</taxon>
        <taxon>Lipomycetales</taxon>
        <taxon>Lipomycetaceae</taxon>
        <taxon>Myxozyma</taxon>
    </lineage>
</organism>
<dbReference type="SMART" id="SM00022">
    <property type="entry name" value="PLAc"/>
    <property type="match status" value="1"/>
</dbReference>
<feature type="signal peptide" evidence="9">
    <location>
        <begin position="1"/>
        <end position="22"/>
    </location>
</feature>
<reference evidence="12 13" key="1">
    <citation type="submission" date="2024-03" db="EMBL/GenBank/DDBJ databases">
        <title>Genome-scale model development and genomic sequencing of the oleaginous clade Lipomyces.</title>
        <authorList>
            <consortium name="Lawrence Berkeley National Laboratory"/>
            <person name="Czajka J.J."/>
            <person name="Han Y."/>
            <person name="Kim J."/>
            <person name="Mondo S.J."/>
            <person name="Hofstad B.A."/>
            <person name="Robles A."/>
            <person name="Haridas S."/>
            <person name="Riley R."/>
            <person name="LaButti K."/>
            <person name="Pangilinan J."/>
            <person name="Andreopoulos W."/>
            <person name="Lipzen A."/>
            <person name="Yan J."/>
            <person name="Wang M."/>
            <person name="Ng V."/>
            <person name="Grigoriev I.V."/>
            <person name="Spatafora J.W."/>
            <person name="Magnuson J.K."/>
            <person name="Baker S.E."/>
            <person name="Pomraning K.R."/>
        </authorList>
    </citation>
    <scope>NUCLEOTIDE SEQUENCE [LARGE SCALE GENOMIC DNA]</scope>
    <source>
        <strain evidence="12 13">Phaff 52-87</strain>
    </source>
</reference>
<evidence type="ECO:0000256" key="4">
    <source>
        <dbReference type="ARBA" id="ARBA00022801"/>
    </source>
</evidence>
<evidence type="ECO:0000256" key="2">
    <source>
        <dbReference type="ARBA" id="ARBA00013274"/>
    </source>
</evidence>
<dbReference type="Pfam" id="PF01735">
    <property type="entry name" value="PLA2_B"/>
    <property type="match status" value="1"/>
</dbReference>
<feature type="domain" description="PLA2c" evidence="11">
    <location>
        <begin position="70"/>
        <end position="602"/>
    </location>
</feature>
<name>A0ABR1EZP9_9ASCO</name>